<organism evidence="2 3">
    <name type="scientific">Fodinicola feengrottensis</name>
    <dbReference type="NCBI Taxonomy" id="435914"/>
    <lineage>
        <taxon>Bacteria</taxon>
        <taxon>Bacillati</taxon>
        <taxon>Actinomycetota</taxon>
        <taxon>Actinomycetes</taxon>
        <taxon>Mycobacteriales</taxon>
        <taxon>Fodinicola</taxon>
    </lineage>
</organism>
<protein>
    <submittedName>
        <fullName evidence="2">YceD family protein</fullName>
    </submittedName>
</protein>
<name>A0ABN2H635_9ACTN</name>
<accession>A0ABN2H635</accession>
<feature type="compositionally biased region" description="Basic and acidic residues" evidence="1">
    <location>
        <begin position="173"/>
        <end position="183"/>
    </location>
</feature>
<proteinExistence type="predicted"/>
<evidence type="ECO:0000313" key="2">
    <source>
        <dbReference type="EMBL" id="GAA1682573.1"/>
    </source>
</evidence>
<reference evidence="2 3" key="1">
    <citation type="journal article" date="2019" name="Int. J. Syst. Evol. Microbiol.">
        <title>The Global Catalogue of Microorganisms (GCM) 10K type strain sequencing project: providing services to taxonomists for standard genome sequencing and annotation.</title>
        <authorList>
            <consortium name="The Broad Institute Genomics Platform"/>
            <consortium name="The Broad Institute Genome Sequencing Center for Infectious Disease"/>
            <person name="Wu L."/>
            <person name="Ma J."/>
        </authorList>
    </citation>
    <scope>NUCLEOTIDE SEQUENCE [LARGE SCALE GENOMIC DNA]</scope>
    <source>
        <strain evidence="2 3">JCM 14718</strain>
    </source>
</reference>
<sequence length="183" mass="19495">MRLFQVDVPAPAGLGLDMIAVPEGALLDLDLRLEVVSEGVYASGTVTAPLAGECGRCLEAIDTEVVVDVQELFVFPDSTTAETTDEEELPRLKDDTIDLEEVVRTAIVLALPPNPLCQPDCAGLCPDCGGRWDDLPDDHSHDLADPRWAALQALTSPDAPTGPPPTAVADSTGDQRPDRLKEN</sequence>
<keyword evidence="3" id="KW-1185">Reference proteome</keyword>
<dbReference type="Pfam" id="PF02620">
    <property type="entry name" value="YceD"/>
    <property type="match status" value="1"/>
</dbReference>
<dbReference type="PANTHER" id="PTHR34374:SF1">
    <property type="entry name" value="LARGE RIBOSOMAL RNA SUBUNIT ACCUMULATION PROTEIN YCED HOMOLOG 1, CHLOROPLASTIC"/>
    <property type="match status" value="1"/>
</dbReference>
<dbReference type="EMBL" id="BAAANY010000010">
    <property type="protein sequence ID" value="GAA1682573.1"/>
    <property type="molecule type" value="Genomic_DNA"/>
</dbReference>
<dbReference type="Proteomes" id="UP001500618">
    <property type="component" value="Unassembled WGS sequence"/>
</dbReference>
<evidence type="ECO:0000256" key="1">
    <source>
        <dbReference type="SAM" id="MobiDB-lite"/>
    </source>
</evidence>
<evidence type="ECO:0000313" key="3">
    <source>
        <dbReference type="Proteomes" id="UP001500618"/>
    </source>
</evidence>
<comment type="caution">
    <text evidence="2">The sequence shown here is derived from an EMBL/GenBank/DDBJ whole genome shotgun (WGS) entry which is preliminary data.</text>
</comment>
<dbReference type="PANTHER" id="PTHR34374">
    <property type="entry name" value="LARGE RIBOSOMAL RNA SUBUNIT ACCUMULATION PROTEIN YCED HOMOLOG 1, CHLOROPLASTIC"/>
    <property type="match status" value="1"/>
</dbReference>
<feature type="region of interest" description="Disordered" evidence="1">
    <location>
        <begin position="154"/>
        <end position="183"/>
    </location>
</feature>
<gene>
    <name evidence="2" type="ORF">GCM10009765_34700</name>
</gene>
<dbReference type="InterPro" id="IPR003772">
    <property type="entry name" value="YceD"/>
</dbReference>